<accession>A0AAV5TEB7</accession>
<gene>
    <name evidence="1" type="ORF">PENTCL1PPCAC_13414</name>
</gene>
<sequence length="88" mass="9866">VVVLGSECVCITVEDLSMLEQETKNSGIYCLVYLDIDEHVALDYADQHFGLHPTSFDSDDIVRTNAEIEISGNRKGFVKLLNNYKTVL</sequence>
<name>A0AAV5TEB7_9BILA</name>
<organism evidence="1 2">
    <name type="scientific">Pristionchus entomophagus</name>
    <dbReference type="NCBI Taxonomy" id="358040"/>
    <lineage>
        <taxon>Eukaryota</taxon>
        <taxon>Metazoa</taxon>
        <taxon>Ecdysozoa</taxon>
        <taxon>Nematoda</taxon>
        <taxon>Chromadorea</taxon>
        <taxon>Rhabditida</taxon>
        <taxon>Rhabditina</taxon>
        <taxon>Diplogasteromorpha</taxon>
        <taxon>Diplogasteroidea</taxon>
        <taxon>Neodiplogasteridae</taxon>
        <taxon>Pristionchus</taxon>
    </lineage>
</organism>
<evidence type="ECO:0000313" key="1">
    <source>
        <dbReference type="EMBL" id="GMS91239.1"/>
    </source>
</evidence>
<protein>
    <submittedName>
        <fullName evidence="1">Uncharacterized protein</fullName>
    </submittedName>
</protein>
<keyword evidence="2" id="KW-1185">Reference proteome</keyword>
<proteinExistence type="predicted"/>
<dbReference type="AlphaFoldDB" id="A0AAV5TEB7"/>
<reference evidence="1" key="1">
    <citation type="submission" date="2023-10" db="EMBL/GenBank/DDBJ databases">
        <title>Genome assembly of Pristionchus species.</title>
        <authorList>
            <person name="Yoshida K."/>
            <person name="Sommer R.J."/>
        </authorList>
    </citation>
    <scope>NUCLEOTIDE SEQUENCE</scope>
    <source>
        <strain evidence="1">RS0144</strain>
    </source>
</reference>
<feature type="non-terminal residue" evidence="1">
    <location>
        <position position="1"/>
    </location>
</feature>
<dbReference type="Proteomes" id="UP001432027">
    <property type="component" value="Unassembled WGS sequence"/>
</dbReference>
<dbReference type="EMBL" id="BTSX01000003">
    <property type="protein sequence ID" value="GMS91239.1"/>
    <property type="molecule type" value="Genomic_DNA"/>
</dbReference>
<evidence type="ECO:0000313" key="2">
    <source>
        <dbReference type="Proteomes" id="UP001432027"/>
    </source>
</evidence>
<comment type="caution">
    <text evidence="1">The sequence shown here is derived from an EMBL/GenBank/DDBJ whole genome shotgun (WGS) entry which is preliminary data.</text>
</comment>